<dbReference type="GeneID" id="106468135"/>
<dbReference type="SUPFAM" id="SSF50729">
    <property type="entry name" value="PH domain-like"/>
    <property type="match status" value="1"/>
</dbReference>
<dbReference type="InterPro" id="IPR012966">
    <property type="entry name" value="AHD"/>
</dbReference>
<dbReference type="RefSeq" id="XP_013784001.2">
    <property type="nucleotide sequence ID" value="XM_013928547.2"/>
</dbReference>
<gene>
    <name evidence="3" type="primary">LOC106468135</name>
</gene>
<organism evidence="2 3">
    <name type="scientific">Limulus polyphemus</name>
    <name type="common">Atlantic horseshoe crab</name>
    <dbReference type="NCBI Taxonomy" id="6850"/>
    <lineage>
        <taxon>Eukaryota</taxon>
        <taxon>Metazoa</taxon>
        <taxon>Ecdysozoa</taxon>
        <taxon>Arthropoda</taxon>
        <taxon>Chelicerata</taxon>
        <taxon>Merostomata</taxon>
        <taxon>Xiphosura</taxon>
        <taxon>Limulidae</taxon>
        <taxon>Limulus</taxon>
    </lineage>
</organism>
<evidence type="ECO:0000259" key="1">
    <source>
        <dbReference type="PROSITE" id="PS50003"/>
    </source>
</evidence>
<dbReference type="Gene3D" id="2.30.29.30">
    <property type="entry name" value="Pleckstrin-homology domain (PH domain)/Phosphotyrosine-binding domain (PTB)"/>
    <property type="match status" value="1"/>
</dbReference>
<sequence>MSTDFSCSRPHKPLSLRPSSWTSNSFETQFSSTSNKIDIIQELDLYFMRQVAHNLQEYDLENKIDLEIKMREGTTKLLAACKHPMQSLEAAKSLLTSNERMTAYMSELQRRKMGNLKSDQVSASNSRVSVSDIRIPLIWKDHFKNKGNHRRFAVFCLLKIGTEIFDTALVKNVDRNMTDISFDDVIIFNQVSANFEFQLEVYSHIILDDMSITGTSSRIKKKISSSLSRTIGRKLAVSVKEELNSVDIRVPQFELVAHTTLMLSDSDDVIKTHDLVLETLDNPQHQLPFFGQLCCRLAVQPIFIKEEIFSGFLHVAHQADSISGYRRLWCTLKSLKLSFWLKPEDSYYTPPVLDIPVNKDTRLQTEVASCIYPHSFKLVNMVHGKAQEHIVAAESDQDYIQWTEIIKQHARDHETWGVKAEYPMEIPSPGPSKIPGFFRQVSLYEQTPISESDDPSNNSNHC</sequence>
<dbReference type="InterPro" id="IPR011072">
    <property type="entry name" value="HR1_rho-bd"/>
</dbReference>
<dbReference type="SMART" id="SM00742">
    <property type="entry name" value="Hr1"/>
    <property type="match status" value="1"/>
</dbReference>
<dbReference type="InterPro" id="IPR001849">
    <property type="entry name" value="PH_domain"/>
</dbReference>
<dbReference type="InterPro" id="IPR051364">
    <property type="entry name" value="Cytokinesis/Rho-signaling"/>
</dbReference>
<dbReference type="InterPro" id="IPR011993">
    <property type="entry name" value="PH-like_dom_sf"/>
</dbReference>
<dbReference type="PANTHER" id="PTHR21538">
    <property type="entry name" value="ANILLIN/RHOTEKIN RTKN"/>
    <property type="match status" value="1"/>
</dbReference>
<reference evidence="3" key="1">
    <citation type="submission" date="2025-08" db="UniProtKB">
        <authorList>
            <consortium name="RefSeq"/>
        </authorList>
    </citation>
    <scope>IDENTIFICATION</scope>
    <source>
        <tissue evidence="3">Muscle</tissue>
    </source>
</reference>
<protein>
    <submittedName>
        <fullName evidence="3">Rhotekin-2-like isoform X1</fullName>
    </submittedName>
</protein>
<accession>A0ABM1BKU2</accession>
<keyword evidence="2" id="KW-1185">Reference proteome</keyword>
<dbReference type="SMART" id="SM00233">
    <property type="entry name" value="PH"/>
    <property type="match status" value="1"/>
</dbReference>
<evidence type="ECO:0000313" key="3">
    <source>
        <dbReference type="RefSeq" id="XP_013784001.2"/>
    </source>
</evidence>
<dbReference type="Proteomes" id="UP000694941">
    <property type="component" value="Unplaced"/>
</dbReference>
<proteinExistence type="predicted"/>
<name>A0ABM1BKU2_LIMPO</name>
<evidence type="ECO:0000313" key="2">
    <source>
        <dbReference type="Proteomes" id="UP000694941"/>
    </source>
</evidence>
<dbReference type="Pfam" id="PF00169">
    <property type="entry name" value="PH"/>
    <property type="match status" value="1"/>
</dbReference>
<dbReference type="PANTHER" id="PTHR21538:SF24">
    <property type="entry name" value="PH DOMAIN-CONTAINING PROTEIN"/>
    <property type="match status" value="1"/>
</dbReference>
<feature type="domain" description="PH" evidence="1">
    <location>
        <begin position="306"/>
        <end position="411"/>
    </location>
</feature>
<dbReference type="Pfam" id="PF08174">
    <property type="entry name" value="Anillin"/>
    <property type="match status" value="1"/>
</dbReference>
<dbReference type="PROSITE" id="PS50003">
    <property type="entry name" value="PH_DOMAIN"/>
    <property type="match status" value="1"/>
</dbReference>